<accession>A0A815RQE3</accession>
<evidence type="ECO:0000313" key="3">
    <source>
        <dbReference type="Proteomes" id="UP000663852"/>
    </source>
</evidence>
<dbReference type="Gene3D" id="2.160.20.80">
    <property type="entry name" value="E3 ubiquitin-protein ligase SopA"/>
    <property type="match status" value="2"/>
</dbReference>
<evidence type="ECO:0008006" key="4">
    <source>
        <dbReference type="Google" id="ProtNLM"/>
    </source>
</evidence>
<keyword evidence="1" id="KW-1133">Transmembrane helix</keyword>
<dbReference type="SUPFAM" id="SSF141571">
    <property type="entry name" value="Pentapeptide repeat-like"/>
    <property type="match status" value="2"/>
</dbReference>
<proteinExistence type="predicted"/>
<gene>
    <name evidence="2" type="ORF">EDS130_LOCUS41372</name>
</gene>
<comment type="caution">
    <text evidence="2">The sequence shown here is derived from an EMBL/GenBank/DDBJ whole genome shotgun (WGS) entry which is preliminary data.</text>
</comment>
<organism evidence="2 3">
    <name type="scientific">Adineta ricciae</name>
    <name type="common">Rotifer</name>
    <dbReference type="NCBI Taxonomy" id="249248"/>
    <lineage>
        <taxon>Eukaryota</taxon>
        <taxon>Metazoa</taxon>
        <taxon>Spiralia</taxon>
        <taxon>Gnathifera</taxon>
        <taxon>Rotifera</taxon>
        <taxon>Eurotatoria</taxon>
        <taxon>Bdelloidea</taxon>
        <taxon>Adinetida</taxon>
        <taxon>Adinetidae</taxon>
        <taxon>Adineta</taxon>
    </lineage>
</organism>
<feature type="transmembrane region" description="Helical" evidence="1">
    <location>
        <begin position="33"/>
        <end position="55"/>
    </location>
</feature>
<keyword evidence="1" id="KW-0472">Membrane</keyword>
<evidence type="ECO:0000313" key="2">
    <source>
        <dbReference type="EMBL" id="CAF1479909.1"/>
    </source>
</evidence>
<dbReference type="AlphaFoldDB" id="A0A815RQE3"/>
<sequence>MEESHNIKKLKDEDEDAMIKLIHKVMREKSNSWIEWCQLIATICIPVIIVTYTIIQDRQNLHEANMSRESESQIAEGKRLNELLIAEENRQKDRDLAKDQQWENILVEYHRFLSGLLIERSLSVFAPLLPRLRDEDKMAILLMTYNALNQLDPKRKRHVIRALYEYKLIAIKINTQLKDVSILDVGKIDLSNVVLGSVYDSQSLQSRTFLIDWYYLRLPGAIFRNASMRHAALDCVNLSATNFDSADLSFAFTGSLKCSNRTPISPTTFKQSSFVNSSFYYANFYAIDFYGSNFMFANMFYLQCKGCNFEKSILIGTNLSSSVISSEYASKQPATFRLVKLSYATVDLSIFQSLTFDYSDWSHVQAKQIRMINCTFVNATMINASFVKGSLSNVLFQQTDLSYIDMTYAILKNISFIDTIMYYANLSYIKCEYCNFINIDLRNSLLRNASLLYSNFVNCSIDEKQVGEIIDLGGSKLPNETIVQNNNQRINFYD</sequence>
<dbReference type="InterPro" id="IPR051082">
    <property type="entry name" value="Pentapeptide-BTB/POZ_domain"/>
</dbReference>
<dbReference type="Pfam" id="PF00805">
    <property type="entry name" value="Pentapeptide"/>
    <property type="match status" value="2"/>
</dbReference>
<protein>
    <recommendedName>
        <fullName evidence="4">Pentapeptide repeat-containing protein</fullName>
    </recommendedName>
</protein>
<dbReference type="InterPro" id="IPR001646">
    <property type="entry name" value="5peptide_repeat"/>
</dbReference>
<keyword evidence="1" id="KW-0812">Transmembrane</keyword>
<dbReference type="PANTHER" id="PTHR14136">
    <property type="entry name" value="BTB_POZ DOMAIN-CONTAINING PROTEIN KCTD9"/>
    <property type="match status" value="1"/>
</dbReference>
<dbReference type="Proteomes" id="UP000663852">
    <property type="component" value="Unassembled WGS sequence"/>
</dbReference>
<dbReference type="PANTHER" id="PTHR14136:SF17">
    <property type="entry name" value="BTB_POZ DOMAIN-CONTAINING PROTEIN KCTD9"/>
    <property type="match status" value="1"/>
</dbReference>
<reference evidence="2" key="1">
    <citation type="submission" date="2021-02" db="EMBL/GenBank/DDBJ databases">
        <authorList>
            <person name="Nowell W R."/>
        </authorList>
    </citation>
    <scope>NUCLEOTIDE SEQUENCE</scope>
</reference>
<evidence type="ECO:0000256" key="1">
    <source>
        <dbReference type="SAM" id="Phobius"/>
    </source>
</evidence>
<dbReference type="EMBL" id="CAJNOJ010000541">
    <property type="protein sequence ID" value="CAF1479909.1"/>
    <property type="molecule type" value="Genomic_DNA"/>
</dbReference>
<name>A0A815RQE3_ADIRI</name>